<reference evidence="6 7" key="1">
    <citation type="submission" date="2020-04" db="EMBL/GenBank/DDBJ databases">
        <title>Genomic insights into acetone-butanol-ethanol (ABE) fermentation by sequencing solventogenic clostridia strains.</title>
        <authorList>
            <person name="Brown S."/>
        </authorList>
    </citation>
    <scope>NUCLEOTIDE SEQUENCE [LARGE SCALE GENOMIC DNA]</scope>
    <source>
        <strain evidence="6 7">DJ011</strain>
    </source>
</reference>
<evidence type="ECO:0000313" key="7">
    <source>
        <dbReference type="Proteomes" id="UP000563151"/>
    </source>
</evidence>
<dbReference type="GO" id="GO:0051539">
    <property type="term" value="F:4 iron, 4 sulfur cluster binding"/>
    <property type="evidence" value="ECO:0007669"/>
    <property type="project" value="UniProtKB-KW"/>
</dbReference>
<feature type="domain" description="4Fe-4S ferredoxin-type" evidence="5">
    <location>
        <begin position="72"/>
        <end position="103"/>
    </location>
</feature>
<dbReference type="AlphaFoldDB" id="A0A923EB79"/>
<comment type="caution">
    <text evidence="6">The sequence shown here is derived from an EMBL/GenBank/DDBJ whole genome shotgun (WGS) entry which is preliminary data.</text>
</comment>
<organism evidence="6 7">
    <name type="scientific">Clostridium tetanomorphum</name>
    <dbReference type="NCBI Taxonomy" id="1553"/>
    <lineage>
        <taxon>Bacteria</taxon>
        <taxon>Bacillati</taxon>
        <taxon>Bacillota</taxon>
        <taxon>Clostridia</taxon>
        <taxon>Eubacteriales</taxon>
        <taxon>Clostridiaceae</taxon>
        <taxon>Clostridium</taxon>
    </lineage>
</organism>
<dbReference type="PROSITE" id="PS00198">
    <property type="entry name" value="4FE4S_FER_1"/>
    <property type="match status" value="1"/>
</dbReference>
<dbReference type="InterPro" id="IPR050572">
    <property type="entry name" value="Fe-S_Ferredoxin"/>
</dbReference>
<dbReference type="PANTHER" id="PTHR43687">
    <property type="entry name" value="ADENYLYLSULFATE REDUCTASE, BETA SUBUNIT"/>
    <property type="match status" value="1"/>
</dbReference>
<gene>
    <name evidence="6" type="ORF">HGG79_08195</name>
</gene>
<dbReference type="GO" id="GO:0046872">
    <property type="term" value="F:metal ion binding"/>
    <property type="evidence" value="ECO:0007669"/>
    <property type="project" value="UniProtKB-KW"/>
</dbReference>
<dbReference type="PROSITE" id="PS51379">
    <property type="entry name" value="4FE4S_FER_2"/>
    <property type="match status" value="2"/>
</dbReference>
<dbReference type="Gene3D" id="3.30.70.20">
    <property type="match status" value="1"/>
</dbReference>
<keyword evidence="7" id="KW-1185">Reference proteome</keyword>
<name>A0A923EB79_CLOTT</name>
<dbReference type="SUPFAM" id="SSF54862">
    <property type="entry name" value="4Fe-4S ferredoxins"/>
    <property type="match status" value="1"/>
</dbReference>
<evidence type="ECO:0000256" key="3">
    <source>
        <dbReference type="ARBA" id="ARBA00023004"/>
    </source>
</evidence>
<dbReference type="InterPro" id="IPR017896">
    <property type="entry name" value="4Fe4S_Fe-S-bd"/>
</dbReference>
<evidence type="ECO:0000259" key="5">
    <source>
        <dbReference type="PROSITE" id="PS51379"/>
    </source>
</evidence>
<feature type="domain" description="4Fe-4S ferredoxin-type" evidence="5">
    <location>
        <begin position="41"/>
        <end position="70"/>
    </location>
</feature>
<dbReference type="Proteomes" id="UP000563151">
    <property type="component" value="Unassembled WGS sequence"/>
</dbReference>
<keyword evidence="2" id="KW-0479">Metal-binding</keyword>
<dbReference type="EMBL" id="JAAZWO010000007">
    <property type="protein sequence ID" value="MBC2397754.1"/>
    <property type="molecule type" value="Genomic_DNA"/>
</dbReference>
<protein>
    <submittedName>
        <fullName evidence="6">Ferredoxin family protein</fullName>
    </submittedName>
</protein>
<proteinExistence type="predicted"/>
<dbReference type="InterPro" id="IPR017900">
    <property type="entry name" value="4Fe4S_Fe_S_CS"/>
</dbReference>
<keyword evidence="1" id="KW-0004">4Fe-4S</keyword>
<evidence type="ECO:0000256" key="1">
    <source>
        <dbReference type="ARBA" id="ARBA00022485"/>
    </source>
</evidence>
<sequence>MRVNFKKLFIAAKDDKNKRIELLRKINKRIHFTLDREKIHWYPVINYSKCTSCGKCIKFCPKGVYFLNEKNKKIEVKNLSKCVFLCKGCESVCKEKAISFPKRSDMLDYFYYE</sequence>
<evidence type="ECO:0000313" key="6">
    <source>
        <dbReference type="EMBL" id="MBC2397754.1"/>
    </source>
</evidence>
<evidence type="ECO:0000256" key="4">
    <source>
        <dbReference type="ARBA" id="ARBA00023014"/>
    </source>
</evidence>
<evidence type="ECO:0000256" key="2">
    <source>
        <dbReference type="ARBA" id="ARBA00022723"/>
    </source>
</evidence>
<dbReference type="PANTHER" id="PTHR43687:SF1">
    <property type="entry name" value="FERREDOXIN III"/>
    <property type="match status" value="1"/>
</dbReference>
<dbReference type="Pfam" id="PF13187">
    <property type="entry name" value="Fer4_9"/>
    <property type="match status" value="1"/>
</dbReference>
<keyword evidence="3" id="KW-0408">Iron</keyword>
<keyword evidence="4" id="KW-0411">Iron-sulfur</keyword>
<accession>A0A923EB79</accession>